<keyword evidence="3" id="KW-1003">Cell membrane</keyword>
<evidence type="ECO:0000259" key="9">
    <source>
        <dbReference type="PROSITE" id="PS50928"/>
    </source>
</evidence>
<keyword evidence="6 7" id="KW-0472">Membrane</keyword>
<sequence length="277" mass="30389">MTVMDSALKTRDNAKTRAPRKRRLGSPVMIACQIALGVAILAFWQIGASTGFLDPFFFSDPVSVATRIYDWFTSGSIYTHLIATGQATLLSFVIGAVLGLLFGTLLGRVHFLERLFDPYIKMFNAMPRLLLAPIFLLWFGLGIGSKIALGVTLVFFLVFFNTLEAMKGVSRPLIDNSRMLGASEWQLLKTVYLPSALGLIFSSLHSSIGFAIIGVVTGEYMGAFRGIGYVIAQSQGTFDTTGVFAGMVTLMVFVLVIEFFIGKAERRLLAWRSVGRN</sequence>
<evidence type="ECO:0000256" key="4">
    <source>
        <dbReference type="ARBA" id="ARBA00022692"/>
    </source>
</evidence>
<organism evidence="10 11">
    <name type="scientific">Rhodococcoides kyotonense</name>
    <dbReference type="NCBI Taxonomy" id="398843"/>
    <lineage>
        <taxon>Bacteria</taxon>
        <taxon>Bacillati</taxon>
        <taxon>Actinomycetota</taxon>
        <taxon>Actinomycetes</taxon>
        <taxon>Mycobacteriales</taxon>
        <taxon>Nocardiaceae</taxon>
        <taxon>Rhodococcoides</taxon>
    </lineage>
</organism>
<keyword evidence="11" id="KW-1185">Reference proteome</keyword>
<feature type="transmembrane region" description="Helical" evidence="7">
    <location>
        <begin position="89"/>
        <end position="111"/>
    </location>
</feature>
<gene>
    <name evidence="10" type="ORF">SAMN05421642_11333</name>
</gene>
<evidence type="ECO:0000256" key="1">
    <source>
        <dbReference type="ARBA" id="ARBA00004651"/>
    </source>
</evidence>
<dbReference type="EMBL" id="FZOW01000013">
    <property type="protein sequence ID" value="SNT29408.1"/>
    <property type="molecule type" value="Genomic_DNA"/>
</dbReference>
<keyword evidence="4 7" id="KW-0812">Transmembrane</keyword>
<dbReference type="PROSITE" id="PS50928">
    <property type="entry name" value="ABC_TM1"/>
    <property type="match status" value="1"/>
</dbReference>
<dbReference type="RefSeq" id="WP_245865957.1">
    <property type="nucleotide sequence ID" value="NZ_FZOW01000013.1"/>
</dbReference>
<evidence type="ECO:0000313" key="10">
    <source>
        <dbReference type="EMBL" id="SNT29408.1"/>
    </source>
</evidence>
<keyword evidence="5 7" id="KW-1133">Transmembrane helix</keyword>
<feature type="transmembrane region" description="Helical" evidence="7">
    <location>
        <begin position="243"/>
        <end position="262"/>
    </location>
</feature>
<feature type="transmembrane region" description="Helical" evidence="7">
    <location>
        <begin position="24"/>
        <end position="46"/>
    </location>
</feature>
<name>A0A239LHN2_9NOCA</name>
<feature type="region of interest" description="Disordered" evidence="8">
    <location>
        <begin position="1"/>
        <end position="20"/>
    </location>
</feature>
<dbReference type="GO" id="GO:0005886">
    <property type="term" value="C:plasma membrane"/>
    <property type="evidence" value="ECO:0007669"/>
    <property type="project" value="UniProtKB-SubCell"/>
</dbReference>
<proteinExistence type="inferred from homology"/>
<dbReference type="CDD" id="cd06261">
    <property type="entry name" value="TM_PBP2"/>
    <property type="match status" value="1"/>
</dbReference>
<dbReference type="PANTHER" id="PTHR30151">
    <property type="entry name" value="ALKANE SULFONATE ABC TRANSPORTER-RELATED, MEMBRANE SUBUNIT"/>
    <property type="match status" value="1"/>
</dbReference>
<reference evidence="11" key="1">
    <citation type="submission" date="2017-06" db="EMBL/GenBank/DDBJ databases">
        <authorList>
            <person name="Varghese N."/>
            <person name="Submissions S."/>
        </authorList>
    </citation>
    <scope>NUCLEOTIDE SEQUENCE [LARGE SCALE GENOMIC DNA]</scope>
    <source>
        <strain evidence="11">JCM 23211</strain>
    </source>
</reference>
<protein>
    <submittedName>
        <fullName evidence="10">NitT/TauT family transport system permease protein</fullName>
    </submittedName>
</protein>
<dbReference type="PANTHER" id="PTHR30151:SF20">
    <property type="entry name" value="ABC TRANSPORTER PERMEASE PROTEIN HI_0355-RELATED"/>
    <property type="match status" value="1"/>
</dbReference>
<feature type="transmembrane region" description="Helical" evidence="7">
    <location>
        <begin position="123"/>
        <end position="141"/>
    </location>
</feature>
<dbReference type="InterPro" id="IPR000515">
    <property type="entry name" value="MetI-like"/>
</dbReference>
<evidence type="ECO:0000256" key="8">
    <source>
        <dbReference type="SAM" id="MobiDB-lite"/>
    </source>
</evidence>
<keyword evidence="2 7" id="KW-0813">Transport</keyword>
<dbReference type="Gene3D" id="1.10.3720.10">
    <property type="entry name" value="MetI-like"/>
    <property type="match status" value="1"/>
</dbReference>
<feature type="domain" description="ABC transmembrane type-1" evidence="9">
    <location>
        <begin position="81"/>
        <end position="261"/>
    </location>
</feature>
<dbReference type="Pfam" id="PF00528">
    <property type="entry name" value="BPD_transp_1"/>
    <property type="match status" value="1"/>
</dbReference>
<comment type="subcellular location">
    <subcellularLocation>
        <location evidence="1 7">Cell membrane</location>
        <topology evidence="1 7">Multi-pass membrane protein</topology>
    </subcellularLocation>
</comment>
<dbReference type="AlphaFoldDB" id="A0A239LHN2"/>
<evidence type="ECO:0000256" key="7">
    <source>
        <dbReference type="RuleBase" id="RU363032"/>
    </source>
</evidence>
<accession>A0A239LHN2</accession>
<dbReference type="InterPro" id="IPR035906">
    <property type="entry name" value="MetI-like_sf"/>
</dbReference>
<evidence type="ECO:0000256" key="3">
    <source>
        <dbReference type="ARBA" id="ARBA00022475"/>
    </source>
</evidence>
<dbReference type="Proteomes" id="UP000198327">
    <property type="component" value="Unassembled WGS sequence"/>
</dbReference>
<dbReference type="GO" id="GO:0055085">
    <property type="term" value="P:transmembrane transport"/>
    <property type="evidence" value="ECO:0007669"/>
    <property type="project" value="InterPro"/>
</dbReference>
<comment type="similarity">
    <text evidence="7">Belongs to the binding-protein-dependent transport system permease family.</text>
</comment>
<evidence type="ECO:0000256" key="6">
    <source>
        <dbReference type="ARBA" id="ARBA00023136"/>
    </source>
</evidence>
<evidence type="ECO:0000313" key="11">
    <source>
        <dbReference type="Proteomes" id="UP000198327"/>
    </source>
</evidence>
<evidence type="ECO:0000256" key="2">
    <source>
        <dbReference type="ARBA" id="ARBA00022448"/>
    </source>
</evidence>
<evidence type="ECO:0000256" key="5">
    <source>
        <dbReference type="ARBA" id="ARBA00022989"/>
    </source>
</evidence>
<dbReference type="SUPFAM" id="SSF161098">
    <property type="entry name" value="MetI-like"/>
    <property type="match status" value="1"/>
</dbReference>